<reference evidence="3" key="2">
    <citation type="submission" date="2015-01" db="EMBL/GenBank/DDBJ databases">
        <title>Draft genome sequence of potential hydrocarbon metabolising strain of Rhodococcus rhodochrous.</title>
        <authorList>
            <person name="Aggarwal R.K."/>
            <person name="Dawar C."/>
        </authorList>
    </citation>
    <scope>NUCLEOTIDE SEQUENCE [LARGE SCALE GENOMIC DNA]</scope>
    <source>
        <strain evidence="3">KG-21</strain>
    </source>
</reference>
<protein>
    <submittedName>
        <fullName evidence="2">Uncharacterized protein</fullName>
    </submittedName>
</protein>
<dbReference type="Proteomes" id="UP000037712">
    <property type="component" value="Unassembled WGS sequence"/>
</dbReference>
<feature type="region of interest" description="Disordered" evidence="1">
    <location>
        <begin position="32"/>
        <end position="52"/>
    </location>
</feature>
<evidence type="ECO:0000256" key="1">
    <source>
        <dbReference type="SAM" id="MobiDB-lite"/>
    </source>
</evidence>
<name>A0A0M8PHC5_RHORH</name>
<comment type="caution">
    <text evidence="2">The sequence shown here is derived from an EMBL/GenBank/DDBJ whole genome shotgun (WGS) entry which is preliminary data.</text>
</comment>
<gene>
    <name evidence="2" type="ORF">Z051_10325</name>
</gene>
<evidence type="ECO:0000313" key="2">
    <source>
        <dbReference type="EMBL" id="KOS56346.1"/>
    </source>
</evidence>
<proteinExistence type="predicted"/>
<organism evidence="2 3">
    <name type="scientific">Rhodococcus rhodochrous KG-21</name>
    <dbReference type="NCBI Taxonomy" id="1441923"/>
    <lineage>
        <taxon>Bacteria</taxon>
        <taxon>Bacillati</taxon>
        <taxon>Actinomycetota</taxon>
        <taxon>Actinomycetes</taxon>
        <taxon>Mycobacteriales</taxon>
        <taxon>Nocardiaceae</taxon>
        <taxon>Rhodococcus</taxon>
    </lineage>
</organism>
<sequence length="64" mass="6842">MGSKALLEGTTVFFGFGGVGFDEWTTRLRRSAAPTSRNPIYESSDHPSEAGTIVGSAIDYTATR</sequence>
<dbReference type="AlphaFoldDB" id="A0A0M8PHC5"/>
<accession>A0A0M8PHC5</accession>
<dbReference type="EMBL" id="AZYO01000020">
    <property type="protein sequence ID" value="KOS56346.1"/>
    <property type="molecule type" value="Genomic_DNA"/>
</dbReference>
<reference evidence="2 3" key="1">
    <citation type="journal article" date="2015" name="Genome Announc.">
        <title>Draft Genome Sequence of Rhodococcus rhodochrous Strain KG-21, a Soil Isolate from Oil Fields of Krishna-Godavari Basin, India.</title>
        <authorList>
            <person name="Dawar C."/>
            <person name="Aggarwal R.K."/>
        </authorList>
    </citation>
    <scope>NUCLEOTIDE SEQUENCE [LARGE SCALE GENOMIC DNA]</scope>
    <source>
        <strain evidence="2 3">KG-21</strain>
    </source>
</reference>
<evidence type="ECO:0000313" key="3">
    <source>
        <dbReference type="Proteomes" id="UP000037712"/>
    </source>
</evidence>